<dbReference type="Proteomes" id="UP000617402">
    <property type="component" value="Unassembled WGS sequence"/>
</dbReference>
<evidence type="ECO:0000313" key="2">
    <source>
        <dbReference type="EMBL" id="MBC9785542.1"/>
    </source>
</evidence>
<evidence type="ECO:0000256" key="1">
    <source>
        <dbReference type="SAM" id="SignalP"/>
    </source>
</evidence>
<protein>
    <recommendedName>
        <fullName evidence="4">Lipoprotein</fullName>
    </recommendedName>
</protein>
<feature type="signal peptide" evidence="1">
    <location>
        <begin position="1"/>
        <end position="24"/>
    </location>
</feature>
<organism evidence="2 3">
    <name type="scientific">Heliobacterium chlorum</name>
    <dbReference type="NCBI Taxonomy" id="2698"/>
    <lineage>
        <taxon>Bacteria</taxon>
        <taxon>Bacillati</taxon>
        <taxon>Bacillota</taxon>
        <taxon>Clostridia</taxon>
        <taxon>Eubacteriales</taxon>
        <taxon>Heliobacteriaceae</taxon>
        <taxon>Heliobacterium</taxon>
    </lineage>
</organism>
<feature type="chain" id="PRO_5046147176" description="Lipoprotein" evidence="1">
    <location>
        <begin position="25"/>
        <end position="167"/>
    </location>
</feature>
<evidence type="ECO:0000313" key="3">
    <source>
        <dbReference type="Proteomes" id="UP000617402"/>
    </source>
</evidence>
<comment type="caution">
    <text evidence="2">The sequence shown here is derived from an EMBL/GenBank/DDBJ whole genome shotgun (WGS) entry which is preliminary data.</text>
</comment>
<evidence type="ECO:0008006" key="4">
    <source>
        <dbReference type="Google" id="ProtNLM"/>
    </source>
</evidence>
<keyword evidence="1" id="KW-0732">Signal</keyword>
<proteinExistence type="predicted"/>
<gene>
    <name evidence="2" type="ORF">H1S01_13625</name>
</gene>
<dbReference type="EMBL" id="JACVHF010000015">
    <property type="protein sequence ID" value="MBC9785542.1"/>
    <property type="molecule type" value="Genomic_DNA"/>
</dbReference>
<accession>A0ABR7T631</accession>
<keyword evidence="3" id="KW-1185">Reference proteome</keyword>
<sequence>MKKVYMIALILLVAILTGCTSPKATPENVAMPDNFGFILKYGYGPKKNELNTMEGTFTKDLVMIDPVSTELRLTTDEMKSIYEEMVKIDILSYPDEFSPDSVGPRPAQSYEFTVRFGNTTKRILWKEVSYSDSKQAVQLKNFIRKIIDIIESKEEFKRLPQAQGGYC</sequence>
<dbReference type="PROSITE" id="PS51257">
    <property type="entry name" value="PROKAR_LIPOPROTEIN"/>
    <property type="match status" value="1"/>
</dbReference>
<dbReference type="RefSeq" id="WP_188040994.1">
    <property type="nucleotide sequence ID" value="NZ_JACVHF010000015.1"/>
</dbReference>
<name>A0ABR7T631_HELCL</name>
<reference evidence="2 3" key="1">
    <citation type="submission" date="2020-07" db="EMBL/GenBank/DDBJ databases">
        <title>Draft whole-genome sequence of Heliobacterium chlorum DSM 3682, type strain.</title>
        <authorList>
            <person name="Kyndt J.A."/>
            <person name="Meyer T.E."/>
            <person name="Imhoff J.F."/>
        </authorList>
    </citation>
    <scope>NUCLEOTIDE SEQUENCE [LARGE SCALE GENOMIC DNA]</scope>
    <source>
        <strain evidence="2 3">DSM 3682</strain>
    </source>
</reference>